<dbReference type="Proteomes" id="UP000521868">
    <property type="component" value="Unassembled WGS sequence"/>
</dbReference>
<dbReference type="CDD" id="cd00085">
    <property type="entry name" value="HNHc"/>
    <property type="match status" value="1"/>
</dbReference>
<feature type="domain" description="HNH" evidence="1">
    <location>
        <begin position="110"/>
        <end position="165"/>
    </location>
</feature>
<dbReference type="AlphaFoldDB" id="A0A7X6I5I5"/>
<evidence type="ECO:0000313" key="2">
    <source>
        <dbReference type="EMBL" id="NKE65363.1"/>
    </source>
</evidence>
<reference evidence="2 3" key="1">
    <citation type="journal article" date="2020" name="Nature">
        <title>Bacterial chemolithoautotrophy via manganese oxidation.</title>
        <authorList>
            <person name="Yu H."/>
            <person name="Leadbetter J.R."/>
        </authorList>
    </citation>
    <scope>NUCLEOTIDE SEQUENCE [LARGE SCALE GENOMIC DNA]</scope>
    <source>
        <strain evidence="2 3">RBP-1</strain>
    </source>
</reference>
<dbReference type="GO" id="GO:0003676">
    <property type="term" value="F:nucleic acid binding"/>
    <property type="evidence" value="ECO:0007669"/>
    <property type="project" value="InterPro"/>
</dbReference>
<evidence type="ECO:0000313" key="3">
    <source>
        <dbReference type="Proteomes" id="UP000521868"/>
    </source>
</evidence>
<dbReference type="Pfam" id="PF01844">
    <property type="entry name" value="HNH"/>
    <property type="match status" value="1"/>
</dbReference>
<keyword evidence="3" id="KW-1185">Reference proteome</keyword>
<dbReference type="GO" id="GO:0004519">
    <property type="term" value="F:endonuclease activity"/>
    <property type="evidence" value="ECO:0007669"/>
    <property type="project" value="InterPro"/>
</dbReference>
<gene>
    <name evidence="2" type="ORF">RAMLITH_05980</name>
</gene>
<proteinExistence type="predicted"/>
<dbReference type="EMBL" id="VTOX01000002">
    <property type="protein sequence ID" value="NKE65363.1"/>
    <property type="molecule type" value="Genomic_DNA"/>
</dbReference>
<dbReference type="GO" id="GO:0008270">
    <property type="term" value="F:zinc ion binding"/>
    <property type="evidence" value="ECO:0007669"/>
    <property type="project" value="InterPro"/>
</dbReference>
<accession>A0A7X6I5I5</accession>
<dbReference type="InterPro" id="IPR003615">
    <property type="entry name" value="HNH_nuc"/>
</dbReference>
<evidence type="ECO:0000259" key="1">
    <source>
        <dbReference type="Pfam" id="PF01844"/>
    </source>
</evidence>
<comment type="caution">
    <text evidence="2">The sequence shown here is derived from an EMBL/GenBank/DDBJ whole genome shotgun (WGS) entry which is preliminary data.</text>
</comment>
<sequence length="182" mass="20160">MLLPRNEQQRKGLDALLEAGHPELTVEAIILQDRFKPLFSATELHTAAERLGAYSKKLNLIKTKGPSPFPDELPPGQQYAEGAKKYVRVNAYERDSKARKACIAHYGAVCVVCSFSFEKTYGQLGKGFIHVHHLKPLALTDGEYEVDPIADLRPVCPNCHAMLHQENPPMSIEELKAALNAG</sequence>
<protein>
    <recommendedName>
        <fullName evidence="1">HNH domain-containing protein</fullName>
    </recommendedName>
</protein>
<name>A0A7X6I5I5_9BURK</name>
<dbReference type="InterPro" id="IPR002711">
    <property type="entry name" value="HNH"/>
</dbReference>
<organism evidence="2 3">
    <name type="scientific">Ramlibacter lithotrophicus</name>
    <dbReference type="NCBI Taxonomy" id="2606681"/>
    <lineage>
        <taxon>Bacteria</taxon>
        <taxon>Pseudomonadati</taxon>
        <taxon>Pseudomonadota</taxon>
        <taxon>Betaproteobacteria</taxon>
        <taxon>Burkholderiales</taxon>
        <taxon>Comamonadaceae</taxon>
        <taxon>Ramlibacter</taxon>
    </lineage>
</organism>